<dbReference type="PANTHER" id="PTHR19353">
    <property type="entry name" value="FATTY ACID DESATURASE 2"/>
    <property type="match status" value="1"/>
</dbReference>
<evidence type="ECO:0000313" key="3">
    <source>
        <dbReference type="EMBL" id="QTD99712.1"/>
    </source>
</evidence>
<dbReference type="PANTHER" id="PTHR19353:SF19">
    <property type="entry name" value="DELTA(5) FATTY ACID DESATURASE C-RELATED"/>
    <property type="match status" value="1"/>
</dbReference>
<dbReference type="InterPro" id="IPR012171">
    <property type="entry name" value="Fatty_acid_desaturase"/>
</dbReference>
<dbReference type="InterPro" id="IPR005804">
    <property type="entry name" value="FA_desaturase_dom"/>
</dbReference>
<reference evidence="3 4" key="1">
    <citation type="submission" date="2021-03" db="EMBL/GenBank/DDBJ databases">
        <title>Complete genome sequence of Streptomyces cyanogenus S136, producer of anticancer angucycline landomycin A.</title>
        <authorList>
            <person name="Hrab P."/>
            <person name="Ruckert C."/>
            <person name="Busche T."/>
            <person name="Ostash I."/>
            <person name="Kalinowski J."/>
            <person name="Fedorenko V."/>
            <person name="Yushchuk O."/>
            <person name="Ostash B."/>
        </authorList>
    </citation>
    <scope>NUCLEOTIDE SEQUENCE [LARGE SCALE GENOMIC DNA]</scope>
    <source>
        <strain evidence="3 4">S136</strain>
    </source>
</reference>
<evidence type="ECO:0000259" key="2">
    <source>
        <dbReference type="Pfam" id="PF00487"/>
    </source>
</evidence>
<dbReference type="EMBL" id="CP071839">
    <property type="protein sequence ID" value="QTD99712.1"/>
    <property type="molecule type" value="Genomic_DNA"/>
</dbReference>
<evidence type="ECO:0000313" key="4">
    <source>
        <dbReference type="Proteomes" id="UP000663908"/>
    </source>
</evidence>
<feature type="transmembrane region" description="Helical" evidence="1">
    <location>
        <begin position="41"/>
        <end position="59"/>
    </location>
</feature>
<gene>
    <name evidence="3" type="ORF">S1361_20420</name>
</gene>
<name>A0ABX7TSQ3_STRCY</name>
<evidence type="ECO:0000256" key="1">
    <source>
        <dbReference type="SAM" id="Phobius"/>
    </source>
</evidence>
<protein>
    <submittedName>
        <fullName evidence="3">Fatty acid desaturase</fullName>
    </submittedName>
</protein>
<organism evidence="3 4">
    <name type="scientific">Streptomyces cyanogenus</name>
    <dbReference type="NCBI Taxonomy" id="80860"/>
    <lineage>
        <taxon>Bacteria</taxon>
        <taxon>Bacillati</taxon>
        <taxon>Actinomycetota</taxon>
        <taxon>Actinomycetes</taxon>
        <taxon>Kitasatosporales</taxon>
        <taxon>Streptomycetaceae</taxon>
        <taxon>Streptomyces</taxon>
    </lineage>
</organism>
<feature type="transmembrane region" description="Helical" evidence="1">
    <location>
        <begin position="65"/>
        <end position="82"/>
    </location>
</feature>
<feature type="domain" description="Fatty acid desaturase" evidence="2">
    <location>
        <begin position="64"/>
        <end position="309"/>
    </location>
</feature>
<dbReference type="Pfam" id="PF00487">
    <property type="entry name" value="FA_desaturase"/>
    <property type="match status" value="1"/>
</dbReference>
<sequence length="330" mass="37587">MSQAVEPDLDGSTNVLLAPVRGNDERRSLPKTMFEKRPSVFTAKFLLALAIVAAAWTAVALRPTWWVIAVTVVVNGLMYAHLVELQHETLHEHAYNRRSLNRLLGFLAGAPMLSSYWHYKHDHLRHHAYLGTPQNQEFFNYRFDGLGTIPGFLRGAYHLGRYGDVAKDIARSVVGRTNPGITKTLAAKKIRTEYQLFTVLIVAAVAYSVLARDLYLVWVWVLPTLLFAEPAHFLIELPEHYGLNTQTDPNVLSNTRTIKAGWFAKWYTNGNDVHTAHHFHQGVPMVNVRALHQVIEERVETVAPSYWSFYKDVFTGRITYRDSSQNCMTR</sequence>
<accession>A0ABX7TSQ3</accession>
<keyword evidence="4" id="KW-1185">Reference proteome</keyword>
<dbReference type="Proteomes" id="UP000663908">
    <property type="component" value="Chromosome"/>
</dbReference>
<keyword evidence="1" id="KW-1133">Transmembrane helix</keyword>
<feature type="transmembrane region" description="Helical" evidence="1">
    <location>
        <begin position="194"/>
        <end position="211"/>
    </location>
</feature>
<proteinExistence type="predicted"/>
<keyword evidence="1" id="KW-0812">Transmembrane</keyword>
<keyword evidence="1" id="KW-0472">Membrane</keyword>